<proteinExistence type="predicted"/>
<evidence type="ECO:0000313" key="1">
    <source>
        <dbReference type="EMBL" id="GGE33495.1"/>
    </source>
</evidence>
<name>A0A917A8A0_9STRE</name>
<sequence>MPLYQADLFQVPRLLSLYALNPSMTSLLIFEQGRLVTKEEYGYGTTSPATNDKPSRLGI</sequence>
<gene>
    <name evidence="1" type="ORF">GCM10011510_13590</name>
</gene>
<comment type="caution">
    <text evidence="1">The sequence shown here is derived from an EMBL/GenBank/DDBJ whole genome shotgun (WGS) entry which is preliminary data.</text>
</comment>
<reference evidence="1" key="2">
    <citation type="submission" date="2020-09" db="EMBL/GenBank/DDBJ databases">
        <authorList>
            <person name="Sun Q."/>
            <person name="Zhou Y."/>
        </authorList>
    </citation>
    <scope>NUCLEOTIDE SEQUENCE</scope>
    <source>
        <strain evidence="1">CGMCC 1.15533</strain>
    </source>
</reference>
<evidence type="ECO:0000313" key="2">
    <source>
        <dbReference type="Proteomes" id="UP000660801"/>
    </source>
</evidence>
<keyword evidence="2" id="KW-1185">Reference proteome</keyword>
<protein>
    <submittedName>
        <fullName evidence="1">Uncharacterized protein</fullName>
    </submittedName>
</protein>
<reference evidence="1" key="1">
    <citation type="journal article" date="2014" name="Int. J. Syst. Evol. Microbiol.">
        <title>Complete genome sequence of Corynebacterium casei LMG S-19264T (=DSM 44701T), isolated from a smear-ripened cheese.</title>
        <authorList>
            <consortium name="US DOE Joint Genome Institute (JGI-PGF)"/>
            <person name="Walter F."/>
            <person name="Albersmeier A."/>
            <person name="Kalinowski J."/>
            <person name="Ruckert C."/>
        </authorList>
    </citation>
    <scope>NUCLEOTIDE SEQUENCE</scope>
    <source>
        <strain evidence="1">CGMCC 1.15533</strain>
    </source>
</reference>
<accession>A0A917A8A0</accession>
<dbReference type="Proteomes" id="UP000660801">
    <property type="component" value="Unassembled WGS sequence"/>
</dbReference>
<dbReference type="EMBL" id="BMJN01000022">
    <property type="protein sequence ID" value="GGE33495.1"/>
    <property type="molecule type" value="Genomic_DNA"/>
</dbReference>
<organism evidence="1 2">
    <name type="scientific">Streptococcus himalayensis</name>
    <dbReference type="NCBI Taxonomy" id="1888195"/>
    <lineage>
        <taxon>Bacteria</taxon>
        <taxon>Bacillati</taxon>
        <taxon>Bacillota</taxon>
        <taxon>Bacilli</taxon>
        <taxon>Lactobacillales</taxon>
        <taxon>Streptococcaceae</taxon>
        <taxon>Streptococcus</taxon>
    </lineage>
</organism>
<dbReference type="AlphaFoldDB" id="A0A917A8A0"/>